<dbReference type="CDD" id="cd01949">
    <property type="entry name" value="GGDEF"/>
    <property type="match status" value="1"/>
</dbReference>
<feature type="transmembrane region" description="Helical" evidence="1">
    <location>
        <begin position="12"/>
        <end position="30"/>
    </location>
</feature>
<dbReference type="InterPro" id="IPR001633">
    <property type="entry name" value="EAL_dom"/>
</dbReference>
<name>A0A3A1YUB2_9BURK</name>
<dbReference type="Gene3D" id="3.20.20.450">
    <property type="entry name" value="EAL domain"/>
    <property type="match status" value="1"/>
</dbReference>
<feature type="transmembrane region" description="Helical" evidence="1">
    <location>
        <begin position="275"/>
        <end position="292"/>
    </location>
</feature>
<dbReference type="RefSeq" id="WP_119515693.1">
    <property type="nucleotide sequence ID" value="NZ_NQYH01000002.1"/>
</dbReference>
<dbReference type="EMBL" id="NQYH01000002">
    <property type="protein sequence ID" value="RIY41843.1"/>
    <property type="molecule type" value="Genomic_DNA"/>
</dbReference>
<dbReference type="Gene3D" id="3.30.70.270">
    <property type="match status" value="1"/>
</dbReference>
<evidence type="ECO:0000313" key="4">
    <source>
        <dbReference type="EMBL" id="RIY41843.1"/>
    </source>
</evidence>
<sequence>MRPSFAVSNSPIHWVIIILGLSLLSFLWVSHIRQYEIAYKEALETRATEHKNLAIIITEHLRQIGDRAEALGHSALGGQWQPILLQRNLSRILAQDPIFNRLTLYDEQGHYWLSSHEKDRAPLPTTWMTQVENQLRQYGDTVFLPTQTHQKHLTVESGTSTPPKWQLPLLLPIVSGDTRTLTGVLYIEMDVGYLTRLYQDIHLGQSGIIQLLDRDNVERLRTNHSGVLASGPELSSKSYQSLLSSKPELGWTVAVSQQYRDILAPIEAREQQQKWIYLLLTSVVVGVLVWLLKMISEQQKTISALHHAQDENQALIERLETAHRRSSLAASTDHLSGLFNRRQLMEIGSRVITQQRACRKLLAVLFIDLDRFKSINDTLGHKTGDLLLQAVAGRIKRLLEPGDYAARFGGDEFVILLAGDRTENTITSWVQTLVARLSDTYALDGTELNTSPSVGVSICPRDAQNIDELIRSADHAMYSAKQSGRGQYRFYDPSLNTSSLEAFQIEQSLIEGLKKHEFVLHYQPMIDLDTMNIVGYEGLVRWQHPDHGMIYPDRFITIAERSGLIIEMGEEVLRLACEQLKAWRQEGYERHISINVSALQLASDNFSSMVLDSLKHFQIPPSTIELEITETAILNRPEKAIHHLERLRRHGIGISLDDFGHGYAGFAHLYNLPITKLKIDRKLIAPLSNRHDDSPIVSSTIALAKKMNLQVVAEGVETLEQVVYLKLAGCDLAQGYHFSRPLEPNAILALETSFAGEHATLT</sequence>
<keyword evidence="1" id="KW-1133">Transmembrane helix</keyword>
<dbReference type="Pfam" id="PF00990">
    <property type="entry name" value="GGDEF"/>
    <property type="match status" value="1"/>
</dbReference>
<evidence type="ECO:0000256" key="1">
    <source>
        <dbReference type="SAM" id="Phobius"/>
    </source>
</evidence>
<dbReference type="SUPFAM" id="SSF141868">
    <property type="entry name" value="EAL domain-like"/>
    <property type="match status" value="1"/>
</dbReference>
<organism evidence="4 5">
    <name type="scientific">Neopusillimonas maritima</name>
    <dbReference type="NCBI Taxonomy" id="2026239"/>
    <lineage>
        <taxon>Bacteria</taxon>
        <taxon>Pseudomonadati</taxon>
        <taxon>Pseudomonadota</taxon>
        <taxon>Betaproteobacteria</taxon>
        <taxon>Burkholderiales</taxon>
        <taxon>Alcaligenaceae</taxon>
        <taxon>Neopusillimonas</taxon>
    </lineage>
</organism>
<proteinExistence type="predicted"/>
<dbReference type="OrthoDB" id="9813903at2"/>
<keyword evidence="1" id="KW-0472">Membrane</keyword>
<dbReference type="PROSITE" id="PS50887">
    <property type="entry name" value="GGDEF"/>
    <property type="match status" value="1"/>
</dbReference>
<dbReference type="GO" id="GO:0071111">
    <property type="term" value="F:cyclic-guanylate-specific phosphodiesterase activity"/>
    <property type="evidence" value="ECO:0007669"/>
    <property type="project" value="InterPro"/>
</dbReference>
<evidence type="ECO:0000259" key="2">
    <source>
        <dbReference type="PROSITE" id="PS50883"/>
    </source>
</evidence>
<dbReference type="NCBIfam" id="TIGR00254">
    <property type="entry name" value="GGDEF"/>
    <property type="match status" value="1"/>
</dbReference>
<dbReference type="SMART" id="SM00052">
    <property type="entry name" value="EAL"/>
    <property type="match status" value="1"/>
</dbReference>
<feature type="domain" description="EAL" evidence="2">
    <location>
        <begin position="502"/>
        <end position="755"/>
    </location>
</feature>
<dbReference type="InterPro" id="IPR035919">
    <property type="entry name" value="EAL_sf"/>
</dbReference>
<gene>
    <name evidence="4" type="ORF">CJP73_05220</name>
</gene>
<dbReference type="InterPro" id="IPR029787">
    <property type="entry name" value="Nucleotide_cyclase"/>
</dbReference>
<dbReference type="CDD" id="cd01948">
    <property type="entry name" value="EAL"/>
    <property type="match status" value="1"/>
</dbReference>
<dbReference type="InterPro" id="IPR000160">
    <property type="entry name" value="GGDEF_dom"/>
</dbReference>
<comment type="caution">
    <text evidence="4">The sequence shown here is derived from an EMBL/GenBank/DDBJ whole genome shotgun (WGS) entry which is preliminary data.</text>
</comment>
<dbReference type="AlphaFoldDB" id="A0A3A1YUB2"/>
<feature type="domain" description="GGDEF" evidence="3">
    <location>
        <begin position="360"/>
        <end position="493"/>
    </location>
</feature>
<reference evidence="4 5" key="1">
    <citation type="submission" date="2017-08" db="EMBL/GenBank/DDBJ databases">
        <title>Pusillimonas indicus sp. nov., a member of the family Alcaligenaceae isolated from surface seawater.</title>
        <authorList>
            <person name="Li J."/>
        </authorList>
    </citation>
    <scope>NUCLEOTIDE SEQUENCE [LARGE SCALE GENOMIC DNA]</scope>
    <source>
        <strain evidence="4 5">L52-1-41</strain>
    </source>
</reference>
<dbReference type="InterPro" id="IPR043128">
    <property type="entry name" value="Rev_trsase/Diguanyl_cyclase"/>
</dbReference>
<evidence type="ECO:0000259" key="3">
    <source>
        <dbReference type="PROSITE" id="PS50887"/>
    </source>
</evidence>
<dbReference type="PANTHER" id="PTHR33121:SF70">
    <property type="entry name" value="SIGNALING PROTEIN YKOW"/>
    <property type="match status" value="1"/>
</dbReference>
<dbReference type="Pfam" id="PF00563">
    <property type="entry name" value="EAL"/>
    <property type="match status" value="1"/>
</dbReference>
<accession>A0A3A1YUB2</accession>
<dbReference type="PROSITE" id="PS50883">
    <property type="entry name" value="EAL"/>
    <property type="match status" value="1"/>
</dbReference>
<protein>
    <submittedName>
        <fullName evidence="4">GGDEF-domain containing protein</fullName>
    </submittedName>
</protein>
<keyword evidence="1" id="KW-0812">Transmembrane</keyword>
<dbReference type="PANTHER" id="PTHR33121">
    <property type="entry name" value="CYCLIC DI-GMP PHOSPHODIESTERASE PDEF"/>
    <property type="match status" value="1"/>
</dbReference>
<evidence type="ECO:0000313" key="5">
    <source>
        <dbReference type="Proteomes" id="UP000266206"/>
    </source>
</evidence>
<dbReference type="Proteomes" id="UP000266206">
    <property type="component" value="Unassembled WGS sequence"/>
</dbReference>
<dbReference type="SUPFAM" id="SSF55073">
    <property type="entry name" value="Nucleotide cyclase"/>
    <property type="match status" value="1"/>
</dbReference>
<dbReference type="InterPro" id="IPR050706">
    <property type="entry name" value="Cyclic-di-GMP_PDE-like"/>
</dbReference>
<dbReference type="SMART" id="SM00267">
    <property type="entry name" value="GGDEF"/>
    <property type="match status" value="1"/>
</dbReference>